<organism evidence="10 11">
    <name type="scientific">Candidatus Desantisbacteria bacterium CG1_02_38_46</name>
    <dbReference type="NCBI Taxonomy" id="1817893"/>
    <lineage>
        <taxon>Bacteria</taxon>
        <taxon>Candidatus Desantisiibacteriota</taxon>
    </lineage>
</organism>
<dbReference type="InterPro" id="IPR000184">
    <property type="entry name" value="Bac_surfAg_D15"/>
</dbReference>
<dbReference type="Pfam" id="PF07244">
    <property type="entry name" value="POTRA"/>
    <property type="match status" value="5"/>
</dbReference>
<feature type="domain" description="POTRA" evidence="9">
    <location>
        <begin position="340"/>
        <end position="413"/>
    </location>
</feature>
<accession>A0A1J4SEX4</accession>
<dbReference type="EMBL" id="MNUO01000086">
    <property type="protein sequence ID" value="OIN96646.1"/>
    <property type="molecule type" value="Genomic_DNA"/>
</dbReference>
<gene>
    <name evidence="10" type="ORF">AUJ66_05615</name>
</gene>
<evidence type="ECO:0000256" key="5">
    <source>
        <dbReference type="ARBA" id="ARBA00022737"/>
    </source>
</evidence>
<evidence type="ECO:0000256" key="7">
    <source>
        <dbReference type="ARBA" id="ARBA00023237"/>
    </source>
</evidence>
<dbReference type="AlphaFoldDB" id="A0A1J4SEX4"/>
<keyword evidence="2" id="KW-1134">Transmembrane beta strand</keyword>
<comment type="caution">
    <text evidence="10">The sequence shown here is derived from an EMBL/GenBank/DDBJ whole genome shotgun (WGS) entry which is preliminary data.</text>
</comment>
<dbReference type="PROSITE" id="PS51779">
    <property type="entry name" value="POTRA"/>
    <property type="match status" value="3"/>
</dbReference>
<keyword evidence="5" id="KW-0677">Repeat</keyword>
<dbReference type="Gene3D" id="2.40.160.50">
    <property type="entry name" value="membrane protein fhac: a member of the omp85/tpsb transporter family"/>
    <property type="match status" value="1"/>
</dbReference>
<evidence type="ECO:0000313" key="10">
    <source>
        <dbReference type="EMBL" id="OIN96646.1"/>
    </source>
</evidence>
<dbReference type="PIRSF" id="PIRSF006076">
    <property type="entry name" value="OM_assembly_OMP85"/>
    <property type="match status" value="1"/>
</dbReference>
<name>A0A1J4SEX4_9BACT</name>
<dbReference type="Gene3D" id="3.10.20.310">
    <property type="entry name" value="membrane protein fhac"/>
    <property type="match status" value="5"/>
</dbReference>
<evidence type="ECO:0000256" key="8">
    <source>
        <dbReference type="NCBIfam" id="TIGR03303"/>
    </source>
</evidence>
<dbReference type="InterPro" id="IPR023707">
    <property type="entry name" value="OM_assembly_BamA"/>
</dbReference>
<dbReference type="GO" id="GO:0071709">
    <property type="term" value="P:membrane assembly"/>
    <property type="evidence" value="ECO:0007669"/>
    <property type="project" value="InterPro"/>
</dbReference>
<evidence type="ECO:0000256" key="1">
    <source>
        <dbReference type="ARBA" id="ARBA00004370"/>
    </source>
</evidence>
<comment type="subcellular location">
    <subcellularLocation>
        <location evidence="1">Membrane</location>
    </subcellularLocation>
</comment>
<dbReference type="Pfam" id="PF01103">
    <property type="entry name" value="Omp85"/>
    <property type="match status" value="1"/>
</dbReference>
<evidence type="ECO:0000256" key="4">
    <source>
        <dbReference type="ARBA" id="ARBA00022729"/>
    </source>
</evidence>
<dbReference type="PANTHER" id="PTHR12815">
    <property type="entry name" value="SORTING AND ASSEMBLY MACHINERY SAMM50 PROTEIN FAMILY MEMBER"/>
    <property type="match status" value="1"/>
</dbReference>
<proteinExistence type="predicted"/>
<keyword evidence="4" id="KW-0732">Signal</keyword>
<keyword evidence="6" id="KW-0472">Membrane</keyword>
<keyword evidence="3" id="KW-0812">Transmembrane</keyword>
<dbReference type="STRING" id="1817893.AUJ66_05615"/>
<evidence type="ECO:0000256" key="6">
    <source>
        <dbReference type="ARBA" id="ARBA00023136"/>
    </source>
</evidence>
<feature type="domain" description="POTRA" evidence="9">
    <location>
        <begin position="259"/>
        <end position="337"/>
    </location>
</feature>
<keyword evidence="7" id="KW-0998">Cell outer membrane</keyword>
<evidence type="ECO:0000256" key="2">
    <source>
        <dbReference type="ARBA" id="ARBA00022452"/>
    </source>
</evidence>
<sequence>MKKITILIIAMVLVYATDILAQSTIIRKIEIVGSKTVKEENIRDLIKTRPGDDFSSSKLREDLKSIYKMGSFSDVSIEAEECTDGLKIIFNLKEKMGTGEIKFTGNKSIWSSTIQEALDIHKGDTCSFDTLSLTRNKMKILNLYKDKGYPTASIDAKIEVKKELANITFLIKEGNRVDIKKIYFKGNKAFPSKILMKKMEIGIGKRYNEKALESGLEKLADFYRDEGYILISILSHKTSFDDERKKAFIDVVLNEGPQIKIRRIQVRGNTVFSAADIQEKMFTKEGRVFNQSKFIEDLRFLQSRYYERGYILTRVMPLTDIDEDSGTISIVLEISEEELIYIEEIKIEGNIATKDKIIRRELTVKRGEVFNTQKIWRSRQKIYNLGFFEEVDITTEPGNEKGKMFLVVKVKEKRTGMMSFGAGYNSIDGFLGYLELSQNNFRGLGEFLSGKVEIGPKKLNFEISFTEPWLLDTPTSLGFSLYHTTRDRIEYYYKEKRIGGNLTVGRAISDFDKIYLGYKYESVEIFDVGENATSDVKSQKGINATSSMSLSYARDTRDNRFDASSGIYLNLSTEVAGGILGGNYHFYRPILDVSNYYKLFFKWLVLGLHLRAGMIDSYLPSTEVPVYEKFYAGGADTIRGYPERSLPSGATGGKAILYGNTEIRFPIPGTQNMLKGIIFYDIGNAWKELEVNFDQLKKGVGFGIRINLPVGALRFDMGYGIDRRVWEPHFSIGQMF</sequence>
<dbReference type="PANTHER" id="PTHR12815:SF47">
    <property type="entry name" value="TRANSLOCATION AND ASSEMBLY MODULE SUBUNIT TAMA"/>
    <property type="match status" value="1"/>
</dbReference>
<dbReference type="InterPro" id="IPR039910">
    <property type="entry name" value="D15-like"/>
</dbReference>
<reference evidence="10 11" key="1">
    <citation type="journal article" date="2016" name="Environ. Microbiol.">
        <title>Genomic resolution of a cold subsurface aquifer community provides metabolic insights for novel microbes adapted to high CO concentrations.</title>
        <authorList>
            <person name="Probst A.J."/>
            <person name="Castelle C.J."/>
            <person name="Singh A."/>
            <person name="Brown C.T."/>
            <person name="Anantharaman K."/>
            <person name="Sharon I."/>
            <person name="Hug L.A."/>
            <person name="Burstein D."/>
            <person name="Emerson J.B."/>
            <person name="Thomas B.C."/>
            <person name="Banfield J.F."/>
        </authorList>
    </citation>
    <scope>NUCLEOTIDE SEQUENCE [LARGE SCALE GENOMIC DNA]</scope>
    <source>
        <strain evidence="10">CG1_02_38_46</strain>
    </source>
</reference>
<dbReference type="InterPro" id="IPR034746">
    <property type="entry name" value="POTRA"/>
</dbReference>
<dbReference type="Proteomes" id="UP000182278">
    <property type="component" value="Unassembled WGS sequence"/>
</dbReference>
<feature type="domain" description="POTRA" evidence="9">
    <location>
        <begin position="24"/>
        <end position="95"/>
    </location>
</feature>
<evidence type="ECO:0000313" key="11">
    <source>
        <dbReference type="Proteomes" id="UP000182278"/>
    </source>
</evidence>
<protein>
    <recommendedName>
        <fullName evidence="8">Outer membrane protein assembly factor BamA</fullName>
    </recommendedName>
</protein>
<dbReference type="NCBIfam" id="TIGR03303">
    <property type="entry name" value="OM_YaeT"/>
    <property type="match status" value="1"/>
</dbReference>
<dbReference type="InterPro" id="IPR010827">
    <property type="entry name" value="BamA/TamA_POTRA"/>
</dbReference>
<dbReference type="GO" id="GO:0009279">
    <property type="term" value="C:cell outer membrane"/>
    <property type="evidence" value="ECO:0007669"/>
    <property type="project" value="UniProtKB-UniRule"/>
</dbReference>
<evidence type="ECO:0000256" key="3">
    <source>
        <dbReference type="ARBA" id="ARBA00022692"/>
    </source>
</evidence>
<evidence type="ECO:0000259" key="9">
    <source>
        <dbReference type="PROSITE" id="PS51779"/>
    </source>
</evidence>